<organism evidence="1 2">
    <name type="scientific">Pelagicoccus mobilis</name>
    <dbReference type="NCBI Taxonomy" id="415221"/>
    <lineage>
        <taxon>Bacteria</taxon>
        <taxon>Pseudomonadati</taxon>
        <taxon>Verrucomicrobiota</taxon>
        <taxon>Opitutia</taxon>
        <taxon>Puniceicoccales</taxon>
        <taxon>Pelagicoccaceae</taxon>
        <taxon>Pelagicoccus</taxon>
    </lineage>
</organism>
<gene>
    <name evidence="1" type="ORF">JIN87_27895</name>
</gene>
<protein>
    <submittedName>
        <fullName evidence="1">Uncharacterized protein</fullName>
    </submittedName>
</protein>
<accession>A0A934S6Q2</accession>
<dbReference type="RefSeq" id="WP_200360018.1">
    <property type="nucleotide sequence ID" value="NZ_JAENIL010000134.1"/>
</dbReference>
<sequence length="132" mass="15384">MELTLQDLKHLNFHDGTLESVEEVGSHIRMSIDSGAFGPPLDGSEGKQWIIRDCVFECFGVTRNEKELWKDTKEPSQFPDGSLPIDEILNEDIKNDCYEMSGFHENQDWAVWRIQAQKFKLTYQTKTEFKIR</sequence>
<keyword evidence="2" id="KW-1185">Reference proteome</keyword>
<evidence type="ECO:0000313" key="2">
    <source>
        <dbReference type="Proteomes" id="UP000617628"/>
    </source>
</evidence>
<reference evidence="1" key="1">
    <citation type="submission" date="2021-01" db="EMBL/GenBank/DDBJ databases">
        <title>Modified the classification status of verrucomicrobia.</title>
        <authorList>
            <person name="Feng X."/>
        </authorList>
    </citation>
    <scope>NUCLEOTIDE SEQUENCE</scope>
    <source>
        <strain evidence="1">KCTC 13126</strain>
    </source>
</reference>
<dbReference type="Proteomes" id="UP000617628">
    <property type="component" value="Unassembled WGS sequence"/>
</dbReference>
<comment type="caution">
    <text evidence="1">The sequence shown here is derived from an EMBL/GenBank/DDBJ whole genome shotgun (WGS) entry which is preliminary data.</text>
</comment>
<dbReference type="AlphaFoldDB" id="A0A934S6Q2"/>
<name>A0A934S6Q2_9BACT</name>
<evidence type="ECO:0000313" key="1">
    <source>
        <dbReference type="EMBL" id="MBK1880737.1"/>
    </source>
</evidence>
<proteinExistence type="predicted"/>
<dbReference type="EMBL" id="JAENIL010000134">
    <property type="protein sequence ID" value="MBK1880737.1"/>
    <property type="molecule type" value="Genomic_DNA"/>
</dbReference>